<dbReference type="PROSITE" id="PS50077">
    <property type="entry name" value="HEAT_REPEAT"/>
    <property type="match status" value="1"/>
</dbReference>
<dbReference type="Proteomes" id="UP000664132">
    <property type="component" value="Unassembled WGS sequence"/>
</dbReference>
<feature type="compositionally biased region" description="Polar residues" evidence="11">
    <location>
        <begin position="968"/>
        <end position="977"/>
    </location>
</feature>
<dbReference type="EMBL" id="JAFJYH010000018">
    <property type="protein sequence ID" value="KAG4424626.1"/>
    <property type="molecule type" value="Genomic_DNA"/>
</dbReference>
<dbReference type="Pfam" id="PF22956">
    <property type="entry name" value="VPS15-like_hel"/>
    <property type="match status" value="1"/>
</dbReference>
<evidence type="ECO:0000256" key="2">
    <source>
        <dbReference type="ARBA" id="ARBA00022527"/>
    </source>
</evidence>
<dbReference type="SUPFAM" id="SSF50978">
    <property type="entry name" value="WD40 repeat-like"/>
    <property type="match status" value="1"/>
</dbReference>
<organism evidence="13 14">
    <name type="scientific">Cadophora malorum</name>
    <dbReference type="NCBI Taxonomy" id="108018"/>
    <lineage>
        <taxon>Eukaryota</taxon>
        <taxon>Fungi</taxon>
        <taxon>Dikarya</taxon>
        <taxon>Ascomycota</taxon>
        <taxon>Pezizomycotina</taxon>
        <taxon>Leotiomycetes</taxon>
        <taxon>Helotiales</taxon>
        <taxon>Ploettnerulaceae</taxon>
        <taxon>Cadophora</taxon>
    </lineage>
</organism>
<dbReference type="InterPro" id="IPR036322">
    <property type="entry name" value="WD40_repeat_dom_sf"/>
</dbReference>
<dbReference type="GO" id="GO:0004674">
    <property type="term" value="F:protein serine/threonine kinase activity"/>
    <property type="evidence" value="ECO:0007669"/>
    <property type="project" value="UniProtKB-KW"/>
</dbReference>
<dbReference type="GO" id="GO:0005524">
    <property type="term" value="F:ATP binding"/>
    <property type="evidence" value="ECO:0007669"/>
    <property type="project" value="UniProtKB-KW"/>
</dbReference>
<evidence type="ECO:0000256" key="6">
    <source>
        <dbReference type="ARBA" id="ARBA00022741"/>
    </source>
</evidence>
<dbReference type="SUPFAM" id="SSF48371">
    <property type="entry name" value="ARM repeat"/>
    <property type="match status" value="1"/>
</dbReference>
<comment type="caution">
    <text evidence="13">The sequence shown here is derived from an EMBL/GenBank/DDBJ whole genome shotgun (WGS) entry which is preliminary data.</text>
</comment>
<dbReference type="GO" id="GO:0034271">
    <property type="term" value="C:phosphatidylinositol 3-kinase complex, class III, type I"/>
    <property type="evidence" value="ECO:0007669"/>
    <property type="project" value="TreeGrafter"/>
</dbReference>
<evidence type="ECO:0000256" key="3">
    <source>
        <dbReference type="ARBA" id="ARBA00022574"/>
    </source>
</evidence>
<dbReference type="Pfam" id="PF00400">
    <property type="entry name" value="WD40"/>
    <property type="match status" value="1"/>
</dbReference>
<keyword evidence="5" id="KW-0677">Repeat</keyword>
<dbReference type="FunFam" id="1.25.10.10:FF:000342">
    <property type="entry name" value="Serine/threonine-protein kinase VPS15"/>
    <property type="match status" value="1"/>
</dbReference>
<gene>
    <name evidence="13" type="ORF">IFR04_002159</name>
</gene>
<evidence type="ECO:0000256" key="4">
    <source>
        <dbReference type="ARBA" id="ARBA00022679"/>
    </source>
</evidence>
<dbReference type="Gene3D" id="1.10.510.10">
    <property type="entry name" value="Transferase(Phosphotransferase) domain 1"/>
    <property type="match status" value="1"/>
</dbReference>
<evidence type="ECO:0000256" key="5">
    <source>
        <dbReference type="ARBA" id="ARBA00022737"/>
    </source>
</evidence>
<feature type="region of interest" description="Disordered" evidence="11">
    <location>
        <begin position="925"/>
        <end position="1005"/>
    </location>
</feature>
<keyword evidence="6" id="KW-0547">Nucleotide-binding</keyword>
<feature type="repeat" description="WD" evidence="10">
    <location>
        <begin position="1142"/>
        <end position="1174"/>
    </location>
</feature>
<name>A0A8H8BUM4_9HELO</name>
<proteinExistence type="predicted"/>
<keyword evidence="8" id="KW-0067">ATP-binding</keyword>
<dbReference type="Pfam" id="PF00069">
    <property type="entry name" value="Pkinase"/>
    <property type="match status" value="1"/>
</dbReference>
<dbReference type="PROSITE" id="PS50294">
    <property type="entry name" value="WD_REPEATS_REGION"/>
    <property type="match status" value="1"/>
</dbReference>
<dbReference type="GO" id="GO:0071561">
    <property type="term" value="C:nucleus-vacuole junction"/>
    <property type="evidence" value="ECO:0007669"/>
    <property type="project" value="TreeGrafter"/>
</dbReference>
<dbReference type="InterPro" id="IPR016024">
    <property type="entry name" value="ARM-type_fold"/>
</dbReference>
<dbReference type="GO" id="GO:0005770">
    <property type="term" value="C:late endosome"/>
    <property type="evidence" value="ECO:0007669"/>
    <property type="project" value="TreeGrafter"/>
</dbReference>
<evidence type="ECO:0000256" key="8">
    <source>
        <dbReference type="ARBA" id="ARBA00022840"/>
    </source>
</evidence>
<keyword evidence="4" id="KW-0808">Transferase</keyword>
<dbReference type="FunFam" id="1.10.510.10:FF:000497">
    <property type="entry name" value="Phosphoinositide 3-kinase regulatory subunit"/>
    <property type="match status" value="1"/>
</dbReference>
<dbReference type="Gene3D" id="1.25.10.10">
    <property type="entry name" value="Leucine-rich Repeat Variant"/>
    <property type="match status" value="2"/>
</dbReference>
<dbReference type="GO" id="GO:0006623">
    <property type="term" value="P:protein targeting to vacuole"/>
    <property type="evidence" value="ECO:0007669"/>
    <property type="project" value="TreeGrafter"/>
</dbReference>
<evidence type="ECO:0000313" key="14">
    <source>
        <dbReference type="Proteomes" id="UP000664132"/>
    </source>
</evidence>
<dbReference type="PANTHER" id="PTHR17583:SF0">
    <property type="entry name" value="PHOSPHOINOSITIDE 3-KINASE REGULATORY SUBUNIT 4"/>
    <property type="match status" value="1"/>
</dbReference>
<dbReference type="PANTHER" id="PTHR17583">
    <property type="entry name" value="PHOSPHOINOSITIDE 3-KINASE REGULATORY SUBUNIT 4"/>
    <property type="match status" value="1"/>
</dbReference>
<evidence type="ECO:0000259" key="12">
    <source>
        <dbReference type="PROSITE" id="PS50011"/>
    </source>
</evidence>
<evidence type="ECO:0000256" key="10">
    <source>
        <dbReference type="PROSITE-ProRule" id="PRU00221"/>
    </source>
</evidence>
<sequence>MGQGFSLTTLNAGSAGIEVPELSDLAYEKSMGGARFMKSIRARHQDGLVLVKVVVKPYAMRLDKYKRKIIQERKALADVPNALAYQRIVETETGGFLVRQYLYSSIYDRMSTRPFLEDIEKKWLAFQLLCGVRDCHARDIYHGDIKTENTLVTSWSWLYLSDFSSSFKPTTLPEDNPADFSYFFDTAGRRTCYLAPERFLAAGEIPDPKAQITWAMDVFSVGCVIAELFLESPIFNLSQLYKYKKGEFDPVATQLSRIADKDVREMIAHMINVDPESRYTAEQYLEFWRKKVFPDYFYSFLHQYMGLITDPSSGRTPISGATANLGEADERIDRIYYDFDKISYFLGYENEKKASKKASQTVSGLKVLPVHLNIPNNEHQSSVVEARPTDDGTLIFLALVVSSIRNTARATAKIRACDILLAFSERLTDEAKLDRVLPYLVALLNDKVDIVKVAAIRTLTQLMALVTVVSPVNAHVFPEYILPRMQIFLPGSPSEPGPLVRATYAACLGSLATSASRFLDMVATLRADGSLPTADPEAEDGSTAGAEIQGLYDNSRAELIELFETHTKALITDSDSAVRRAFLGSVPELCMFFGTADSNDIILSHLNTYLNDRNWMLKCAFFETIVGVATFLGGTSLEEFILPLMVQALTDPEEFVIASVLRSLASMAELGLFQRSKIWELVEIVARFTMHPNIWIREAAAMFLSSATIFLSVADTQCIVHPLIRPFLKTAANDFSELGLLDNLKKPLSRAILDLSVTWATKVDRGIFWKAVPQLRTFALDSNNFGIMPSHSKDSGHQALQRVPKNEEDEQWLAKLRNMGLGSDDDFKLLVLREYIWRLAMSKARESTQHPAYLNNVINLRNIGITPQTVMFDEQQPLDESLRRLNSESDGSDRVPHTIADALLDASMTIDDSIARRRRSAFNTHKARLSSQVGSLSTAANGRGGRSPVSPSSVTSSSPKDIEPLSLDQGSRRTSLQVKLPNGKGSDDEGGGSVPDTGSSVNSRDREIHHAIRHKSSAINLMNRKDSTKSFPETGMTSANVFGRVEGPFPHNKTDSSALALAKEKEKNGGDQIRFRGAHTYAGNDPSILKMLDAMYVDNYPNDIAEFGPMIATSSRRKNINKGSSQTPDRPWKPEGTLVATFSEHIGPVHHIAVAPDNLFFLTGGDDGCVKVWDTGRLERNIAYRSRQTHKHANDAQITALCFVENTHSFISCGSDGSINVVRVECIQANGTVRYSKLRVLREYQLPKGEMAIWSDHFKVETNSTLLVASNRSRVVAIDLRTMEILYTLDNPVHHGTPTCFIVDKRRQWLLLGTSHGILDLWDLRFKVRLRGWGVPGATSIYRMSLHPTKGRGRWVCVAGGSGHGEMTVWDVEKVQCREVYRAGGSRDGPKGYEPWPVDEDRPEGMLGRFATALEPNGSSNSDRGMRAMVVGTDSYDDNRELKYGFIITGGSDKKIRFWDVSRVENSMVVSGLDAEELKPSFTSTHPTASLTLNAERVPRPGPTAPNAGASSRTSNASKTSSGRPPRSTVISLQQQQLLRSHLDSILNIALLESPYGMMVSVDRSGVVFVFQ</sequence>
<dbReference type="OrthoDB" id="242910at2759"/>
<feature type="repeat" description="WD" evidence="10">
    <location>
        <begin position="1446"/>
        <end position="1469"/>
    </location>
</feature>
<evidence type="ECO:0000256" key="9">
    <source>
        <dbReference type="PROSITE-ProRule" id="PRU00103"/>
    </source>
</evidence>
<feature type="region of interest" description="Disordered" evidence="11">
    <location>
        <begin position="1480"/>
        <end position="1531"/>
    </location>
</feature>
<dbReference type="EC" id="2.7.11.1" evidence="1"/>
<dbReference type="PROSITE" id="PS00108">
    <property type="entry name" value="PROTEIN_KINASE_ST"/>
    <property type="match status" value="1"/>
</dbReference>
<feature type="compositionally biased region" description="Polar residues" evidence="11">
    <location>
        <begin position="929"/>
        <end position="940"/>
    </location>
</feature>
<reference evidence="13" key="1">
    <citation type="submission" date="2021-02" db="EMBL/GenBank/DDBJ databases">
        <title>Genome sequence Cadophora malorum strain M34.</title>
        <authorList>
            <person name="Stefanovic E."/>
            <person name="Vu D."/>
            <person name="Scully C."/>
            <person name="Dijksterhuis J."/>
            <person name="Roader J."/>
            <person name="Houbraken J."/>
        </authorList>
    </citation>
    <scope>NUCLEOTIDE SEQUENCE</scope>
    <source>
        <strain evidence="13">M34</strain>
    </source>
</reference>
<dbReference type="SMART" id="SM00320">
    <property type="entry name" value="WD40"/>
    <property type="match status" value="5"/>
</dbReference>
<dbReference type="InterPro" id="IPR008271">
    <property type="entry name" value="Ser/Thr_kinase_AS"/>
</dbReference>
<dbReference type="Gene3D" id="2.130.10.10">
    <property type="entry name" value="YVTN repeat-like/Quinoprotein amine dehydrogenase"/>
    <property type="match status" value="2"/>
</dbReference>
<accession>A0A8H8BUM4</accession>
<dbReference type="SUPFAM" id="SSF56112">
    <property type="entry name" value="Protein kinase-like (PK-like)"/>
    <property type="match status" value="1"/>
</dbReference>
<feature type="domain" description="Protein kinase" evidence="12">
    <location>
        <begin position="25"/>
        <end position="305"/>
    </location>
</feature>
<dbReference type="GO" id="GO:0045324">
    <property type="term" value="P:late endosome to vacuole transport"/>
    <property type="evidence" value="ECO:0007669"/>
    <property type="project" value="InterPro"/>
</dbReference>
<evidence type="ECO:0000256" key="7">
    <source>
        <dbReference type="ARBA" id="ARBA00022777"/>
    </source>
</evidence>
<dbReference type="InterPro" id="IPR001680">
    <property type="entry name" value="WD40_rpt"/>
</dbReference>
<evidence type="ECO:0000256" key="11">
    <source>
        <dbReference type="SAM" id="MobiDB-lite"/>
    </source>
</evidence>
<dbReference type="PROSITE" id="PS50011">
    <property type="entry name" value="PROTEIN_KINASE_DOM"/>
    <property type="match status" value="1"/>
</dbReference>
<keyword evidence="2" id="KW-0723">Serine/threonine-protein kinase</keyword>
<keyword evidence="14" id="KW-1185">Reference proteome</keyword>
<dbReference type="InterPro" id="IPR055231">
    <property type="entry name" value="2AA_helical"/>
</dbReference>
<dbReference type="GO" id="GO:0016236">
    <property type="term" value="P:macroautophagy"/>
    <property type="evidence" value="ECO:0007669"/>
    <property type="project" value="InterPro"/>
</dbReference>
<protein>
    <recommendedName>
        <fullName evidence="1">non-specific serine/threonine protein kinase</fullName>
        <ecNumber evidence="1">2.7.11.1</ecNumber>
    </recommendedName>
</protein>
<dbReference type="InterPro" id="IPR015943">
    <property type="entry name" value="WD40/YVTN_repeat-like_dom_sf"/>
</dbReference>
<dbReference type="InterPro" id="IPR011989">
    <property type="entry name" value="ARM-like"/>
</dbReference>
<dbReference type="InterPro" id="IPR045162">
    <property type="entry name" value="Vps15-like"/>
</dbReference>
<evidence type="ECO:0000256" key="1">
    <source>
        <dbReference type="ARBA" id="ARBA00012513"/>
    </source>
</evidence>
<evidence type="ECO:0000313" key="13">
    <source>
        <dbReference type="EMBL" id="KAG4424626.1"/>
    </source>
</evidence>
<dbReference type="InterPro" id="IPR011009">
    <property type="entry name" value="Kinase-like_dom_sf"/>
</dbReference>
<dbReference type="CDD" id="cd13980">
    <property type="entry name" value="STKc_Vps15"/>
    <property type="match status" value="1"/>
</dbReference>
<dbReference type="InterPro" id="IPR000719">
    <property type="entry name" value="Prot_kinase_dom"/>
</dbReference>
<keyword evidence="3 10" id="KW-0853">WD repeat</keyword>
<dbReference type="FunFam" id="2.130.10.10:FF:000652">
    <property type="entry name" value="Related to VPS15-ser/thr protein kinase"/>
    <property type="match status" value="1"/>
</dbReference>
<dbReference type="SMART" id="SM00220">
    <property type="entry name" value="S_TKc"/>
    <property type="match status" value="1"/>
</dbReference>
<keyword evidence="7" id="KW-0418">Kinase</keyword>
<feature type="compositionally biased region" description="Polar residues" evidence="11">
    <location>
        <begin position="1481"/>
        <end position="1493"/>
    </location>
</feature>
<dbReference type="PROSITE" id="PS50082">
    <property type="entry name" value="WD_REPEATS_2"/>
    <property type="match status" value="2"/>
</dbReference>
<feature type="compositionally biased region" description="Low complexity" evidence="11">
    <location>
        <begin position="1510"/>
        <end position="1522"/>
    </location>
</feature>
<feature type="compositionally biased region" description="Low complexity" evidence="11">
    <location>
        <begin position="947"/>
        <end position="959"/>
    </location>
</feature>
<feature type="repeat" description="HEAT" evidence="9">
    <location>
        <begin position="436"/>
        <end position="467"/>
    </location>
</feature>
<dbReference type="GO" id="GO:0034272">
    <property type="term" value="C:phosphatidylinositol 3-kinase complex, class III, type II"/>
    <property type="evidence" value="ECO:0007669"/>
    <property type="project" value="TreeGrafter"/>
</dbReference>
<dbReference type="InterPro" id="IPR021133">
    <property type="entry name" value="HEAT_type_2"/>
</dbReference>